<dbReference type="Gene3D" id="3.10.10.10">
    <property type="entry name" value="HIV Type 1 Reverse Transcriptase, subunit A, domain 1"/>
    <property type="match status" value="1"/>
</dbReference>
<dbReference type="PANTHER" id="PTHR24559:SF444">
    <property type="entry name" value="REVERSE TRANSCRIPTASE DOMAIN-CONTAINING PROTEIN"/>
    <property type="match status" value="1"/>
</dbReference>
<protein>
    <recommendedName>
        <fullName evidence="3">Reverse transcriptase</fullName>
    </recommendedName>
</protein>
<reference evidence="1 2" key="1">
    <citation type="journal article" date="2021" name="Nat. Plants">
        <title>The Taxus genome provides insights into paclitaxel biosynthesis.</title>
        <authorList>
            <person name="Xiong X."/>
            <person name="Gou J."/>
            <person name="Liao Q."/>
            <person name="Li Y."/>
            <person name="Zhou Q."/>
            <person name="Bi G."/>
            <person name="Li C."/>
            <person name="Du R."/>
            <person name="Wang X."/>
            <person name="Sun T."/>
            <person name="Guo L."/>
            <person name="Liang H."/>
            <person name="Lu P."/>
            <person name="Wu Y."/>
            <person name="Zhang Z."/>
            <person name="Ro D.K."/>
            <person name="Shang Y."/>
            <person name="Huang S."/>
            <person name="Yan J."/>
        </authorList>
    </citation>
    <scope>NUCLEOTIDE SEQUENCE [LARGE SCALE GENOMIC DNA]</scope>
    <source>
        <strain evidence="1">Ta-2019</strain>
    </source>
</reference>
<evidence type="ECO:0000313" key="2">
    <source>
        <dbReference type="Proteomes" id="UP000824469"/>
    </source>
</evidence>
<evidence type="ECO:0008006" key="3">
    <source>
        <dbReference type="Google" id="ProtNLM"/>
    </source>
</evidence>
<proteinExistence type="predicted"/>
<dbReference type="InterPro" id="IPR043128">
    <property type="entry name" value="Rev_trsase/Diguanyl_cyclase"/>
</dbReference>
<gene>
    <name evidence="1" type="ORF">KI387_000922</name>
</gene>
<feature type="non-terminal residue" evidence="1">
    <location>
        <position position="1"/>
    </location>
</feature>
<organism evidence="1 2">
    <name type="scientific">Taxus chinensis</name>
    <name type="common">Chinese yew</name>
    <name type="synonym">Taxus wallichiana var. chinensis</name>
    <dbReference type="NCBI Taxonomy" id="29808"/>
    <lineage>
        <taxon>Eukaryota</taxon>
        <taxon>Viridiplantae</taxon>
        <taxon>Streptophyta</taxon>
        <taxon>Embryophyta</taxon>
        <taxon>Tracheophyta</taxon>
        <taxon>Spermatophyta</taxon>
        <taxon>Pinopsida</taxon>
        <taxon>Pinidae</taxon>
        <taxon>Conifers II</taxon>
        <taxon>Cupressales</taxon>
        <taxon>Taxaceae</taxon>
        <taxon>Taxus</taxon>
    </lineage>
</organism>
<dbReference type="EMBL" id="JAHRHJ020000001">
    <property type="protein sequence ID" value="KAH9328814.1"/>
    <property type="molecule type" value="Genomic_DNA"/>
</dbReference>
<keyword evidence="2" id="KW-1185">Reference proteome</keyword>
<dbReference type="Gene3D" id="3.30.70.270">
    <property type="match status" value="1"/>
</dbReference>
<dbReference type="InterPro" id="IPR043502">
    <property type="entry name" value="DNA/RNA_pol_sf"/>
</dbReference>
<name>A0AA38GTU6_TAXCH</name>
<dbReference type="InterPro" id="IPR053134">
    <property type="entry name" value="RNA-dir_DNA_polymerase"/>
</dbReference>
<feature type="non-terminal residue" evidence="1">
    <location>
        <position position="56"/>
    </location>
</feature>
<comment type="caution">
    <text evidence="1">The sequence shown here is derived from an EMBL/GenBank/DDBJ whole genome shotgun (WGS) entry which is preliminary data.</text>
</comment>
<accession>A0AA38GTU6</accession>
<evidence type="ECO:0000313" key="1">
    <source>
        <dbReference type="EMBL" id="KAH9328814.1"/>
    </source>
</evidence>
<dbReference type="PANTHER" id="PTHR24559">
    <property type="entry name" value="TRANSPOSON TY3-I GAG-POL POLYPROTEIN"/>
    <property type="match status" value="1"/>
</dbReference>
<dbReference type="Proteomes" id="UP000824469">
    <property type="component" value="Unassembled WGS sequence"/>
</dbReference>
<sequence length="56" mass="6645">YNQIMVKEDDQFKMDFTTKWGAYAYRKMPFGLSNVGATFQREMDREFKGLISKIVL</sequence>
<dbReference type="AlphaFoldDB" id="A0AA38GTU6"/>
<dbReference type="SUPFAM" id="SSF56672">
    <property type="entry name" value="DNA/RNA polymerases"/>
    <property type="match status" value="1"/>
</dbReference>